<keyword evidence="3" id="KW-1185">Reference proteome</keyword>
<feature type="compositionally biased region" description="Acidic residues" evidence="1">
    <location>
        <begin position="644"/>
        <end position="653"/>
    </location>
</feature>
<feature type="region of interest" description="Disordered" evidence="1">
    <location>
        <begin position="474"/>
        <end position="555"/>
    </location>
</feature>
<feature type="region of interest" description="Disordered" evidence="1">
    <location>
        <begin position="597"/>
        <end position="671"/>
    </location>
</feature>
<dbReference type="AlphaFoldDB" id="A0A6G1HQB7"/>
<accession>A0A6G1HQB7</accession>
<dbReference type="EMBL" id="ML996701">
    <property type="protein sequence ID" value="KAF2398066.1"/>
    <property type="molecule type" value="Genomic_DNA"/>
</dbReference>
<feature type="compositionally biased region" description="Polar residues" evidence="1">
    <location>
        <begin position="531"/>
        <end position="547"/>
    </location>
</feature>
<organism evidence="2 3">
    <name type="scientific">Trichodelitschia bisporula</name>
    <dbReference type="NCBI Taxonomy" id="703511"/>
    <lineage>
        <taxon>Eukaryota</taxon>
        <taxon>Fungi</taxon>
        <taxon>Dikarya</taxon>
        <taxon>Ascomycota</taxon>
        <taxon>Pezizomycotina</taxon>
        <taxon>Dothideomycetes</taxon>
        <taxon>Dothideomycetes incertae sedis</taxon>
        <taxon>Phaeotrichales</taxon>
        <taxon>Phaeotrichaceae</taxon>
        <taxon>Trichodelitschia</taxon>
    </lineage>
</organism>
<feature type="region of interest" description="Disordered" evidence="1">
    <location>
        <begin position="413"/>
        <end position="460"/>
    </location>
</feature>
<reference evidence="2" key="1">
    <citation type="journal article" date="2020" name="Stud. Mycol.">
        <title>101 Dothideomycetes genomes: a test case for predicting lifestyles and emergence of pathogens.</title>
        <authorList>
            <person name="Haridas S."/>
            <person name="Albert R."/>
            <person name="Binder M."/>
            <person name="Bloem J."/>
            <person name="Labutti K."/>
            <person name="Salamov A."/>
            <person name="Andreopoulos B."/>
            <person name="Baker S."/>
            <person name="Barry K."/>
            <person name="Bills G."/>
            <person name="Bluhm B."/>
            <person name="Cannon C."/>
            <person name="Castanera R."/>
            <person name="Culley D."/>
            <person name="Daum C."/>
            <person name="Ezra D."/>
            <person name="Gonzalez J."/>
            <person name="Henrissat B."/>
            <person name="Kuo A."/>
            <person name="Liang C."/>
            <person name="Lipzen A."/>
            <person name="Lutzoni F."/>
            <person name="Magnuson J."/>
            <person name="Mondo S."/>
            <person name="Nolan M."/>
            <person name="Ohm R."/>
            <person name="Pangilinan J."/>
            <person name="Park H.-J."/>
            <person name="Ramirez L."/>
            <person name="Alfaro M."/>
            <person name="Sun H."/>
            <person name="Tritt A."/>
            <person name="Yoshinaga Y."/>
            <person name="Zwiers L.-H."/>
            <person name="Turgeon B."/>
            <person name="Goodwin S."/>
            <person name="Spatafora J."/>
            <person name="Crous P."/>
            <person name="Grigoriev I."/>
        </authorList>
    </citation>
    <scope>NUCLEOTIDE SEQUENCE</scope>
    <source>
        <strain evidence="2">CBS 262.69</strain>
    </source>
</reference>
<feature type="compositionally biased region" description="Polar residues" evidence="1">
    <location>
        <begin position="123"/>
        <end position="140"/>
    </location>
</feature>
<feature type="region of interest" description="Disordered" evidence="1">
    <location>
        <begin position="805"/>
        <end position="834"/>
    </location>
</feature>
<evidence type="ECO:0000313" key="2">
    <source>
        <dbReference type="EMBL" id="KAF2398066.1"/>
    </source>
</evidence>
<evidence type="ECO:0000313" key="3">
    <source>
        <dbReference type="Proteomes" id="UP000799640"/>
    </source>
</evidence>
<feature type="region of interest" description="Disordered" evidence="1">
    <location>
        <begin position="935"/>
        <end position="1013"/>
    </location>
</feature>
<feature type="compositionally biased region" description="Basic and acidic residues" evidence="1">
    <location>
        <begin position="247"/>
        <end position="256"/>
    </location>
</feature>
<name>A0A6G1HQB7_9PEZI</name>
<sequence>MSSRDRKRAKSCDRQCPARAKPDRILDAFRLPFKAAYHHPEPLPSGGKSQQIYVAMNSAANLPGSAFAGYPPPGFNYYEQSPYQQNPSPGQQTMALPSYAEASSLPVRSSPYHPPPPPPHAQGFNNGAPSQPPQQYTGQAPLSHPPQPASALLSPRTPFSHRGGQPGQGPRNSNRFKPRNARREEGEVSEESGVYTPTSWNSGDANSYTPNPFPLDGAADSPQSSVSQKGYSVAQWQPSLLPAHESPANHHTDQLWKRSAASQPSSPQLPPGLPTLKKPSALSRQLETDDAGHAQSHAVKTSGHQQPQATIQLRDERKWAVDALKWLNSNGVTPEAVFELLQVKPDQVQELCRLVREAGLPVPATLAAAPSAPAAVGSGFTVEQPPCTDASVNGSEVKQDKAPVKVNGSVAKAPLSQESVKSAAQRPVQETPPASLPAKPAKEAMPASLPAKPAKTEGSRQEYIARLQAAKAKKSGIAQEGVSASPVDHRGAEPLLRGSGAQGNGVSQPTAVNGVAKVTTSASSASDVSTPTMSNSDLQTQTSSRVESVSAEDTVPRTTALVSAVPPIPGLFLGGQQSGPASLPSKPVSFTIPVPKTRQQNLAGTATNTKVSELKSQAAPSLSRRSSSFANCRDHQERVVIEVSGDEDSEMEDAPPIKSAGAHTPQQPEPVDLKLKQARIEEEKRQLAKKIAMLEQRRLAKQSATLTIPKKALFSAPMSPAPVDNGVGTSTGAPKPQQSDAGKAMAEVPKLPIDVPKLPVEAPKLPVEIAKPHSIIAEKAPVEVPLAKIDVVAARTKTFPAPEAGASKEFEVSHPPQVIGVKRSASTDANPEVKKKRADILSRMLALQMELAQLGDEPAEATDESPAPPMVTAEVVEEVRRSESVVMQEPIKEVPVSEPAVVQKIVEEVPASEPAVVQKTVETMPVSEPAALQTTVEEASASEPVVVTSSETTPDAAVPSASESELYEPTGSMDTPMEIDDESDSDDAMEISSSESGEIRSPSPVSPAVTAPIPGRHRFLRNFVVQSSHLRFRTTDRTKERHFRRPRATRHKWTVLRSPI</sequence>
<feature type="compositionally biased region" description="Polar residues" evidence="1">
    <location>
        <begin position="298"/>
        <end position="310"/>
    </location>
</feature>
<evidence type="ECO:0000256" key="1">
    <source>
        <dbReference type="SAM" id="MobiDB-lite"/>
    </source>
</evidence>
<feature type="compositionally biased region" description="Low complexity" evidence="1">
    <location>
        <begin position="515"/>
        <end position="530"/>
    </location>
</feature>
<feature type="compositionally biased region" description="Polar residues" evidence="1">
    <location>
        <begin position="221"/>
        <end position="238"/>
    </location>
</feature>
<feature type="compositionally biased region" description="Polar residues" evidence="1">
    <location>
        <begin position="78"/>
        <end position="95"/>
    </location>
</feature>
<feature type="region of interest" description="Disordered" evidence="1">
    <location>
        <begin position="63"/>
        <end position="310"/>
    </location>
</feature>
<protein>
    <submittedName>
        <fullName evidence="2">Uncharacterized protein</fullName>
    </submittedName>
</protein>
<dbReference type="Proteomes" id="UP000799640">
    <property type="component" value="Unassembled WGS sequence"/>
</dbReference>
<proteinExistence type="predicted"/>
<feature type="compositionally biased region" description="Polar residues" evidence="1">
    <location>
        <begin position="195"/>
        <end position="210"/>
    </location>
</feature>
<feature type="compositionally biased region" description="Low complexity" evidence="1">
    <location>
        <begin position="990"/>
        <end position="1013"/>
    </location>
</feature>
<feature type="region of interest" description="Disordered" evidence="1">
    <location>
        <begin position="715"/>
        <end position="745"/>
    </location>
</feature>
<feature type="compositionally biased region" description="Polar residues" evidence="1">
    <location>
        <begin position="597"/>
        <end position="630"/>
    </location>
</feature>
<gene>
    <name evidence="2" type="ORF">EJ06DRAFT_523433</name>
</gene>
<feature type="compositionally biased region" description="Low complexity" evidence="1">
    <location>
        <begin position="935"/>
        <end position="954"/>
    </location>
</feature>
<feature type="compositionally biased region" description="Acidic residues" evidence="1">
    <location>
        <begin position="977"/>
        <end position="989"/>
    </location>
</feature>
<feature type="compositionally biased region" description="Polar residues" evidence="1">
    <location>
        <begin position="727"/>
        <end position="740"/>
    </location>
</feature>